<gene>
    <name evidence="2" type="ORF">R3P38DRAFT_2758559</name>
</gene>
<reference evidence="2 3" key="1">
    <citation type="journal article" date="2024" name="J Genomics">
        <title>Draft genome sequencing and assembly of Favolaschia claudopus CIRM-BRFM 2984 isolated from oak limbs.</title>
        <authorList>
            <person name="Navarro D."/>
            <person name="Drula E."/>
            <person name="Chaduli D."/>
            <person name="Cazenave R."/>
            <person name="Ahrendt S."/>
            <person name="Wang J."/>
            <person name="Lipzen A."/>
            <person name="Daum C."/>
            <person name="Barry K."/>
            <person name="Grigoriev I.V."/>
            <person name="Favel A."/>
            <person name="Rosso M.N."/>
            <person name="Martin F."/>
        </authorList>
    </citation>
    <scope>NUCLEOTIDE SEQUENCE [LARGE SCALE GENOMIC DNA]</scope>
    <source>
        <strain evidence="2 3">CIRM-BRFM 2984</strain>
    </source>
</reference>
<name>A0AAW0EDY5_9AGAR</name>
<dbReference type="AlphaFoldDB" id="A0AAW0EDY5"/>
<dbReference type="EMBL" id="JAWWNJ010000002">
    <property type="protein sequence ID" value="KAK7062291.1"/>
    <property type="molecule type" value="Genomic_DNA"/>
</dbReference>
<protein>
    <submittedName>
        <fullName evidence="2">Uncharacterized protein</fullName>
    </submittedName>
</protein>
<evidence type="ECO:0000256" key="1">
    <source>
        <dbReference type="SAM" id="MobiDB-lite"/>
    </source>
</evidence>
<evidence type="ECO:0000313" key="3">
    <source>
        <dbReference type="Proteomes" id="UP001362999"/>
    </source>
</evidence>
<evidence type="ECO:0000313" key="2">
    <source>
        <dbReference type="EMBL" id="KAK7062291.1"/>
    </source>
</evidence>
<accession>A0AAW0EDY5</accession>
<sequence length="308" mass="34046">MSRTPKHVLFVGTVSALGVPAQGAAHVAGQHVVYAEPTVASNESDQSLLDGRHHPPSPGVRHPARGGAFCPRLSGSGRRGGIRALSRRDRRVARPCEILKLTIPEWRDEHQRAVAGGREVTGSAAGGATNRTVPRQQCTFLFYASKEFEEDLRYGFSGRLFLFQLLQTCFRYKGVRVAEKPETIKSPGTGEVAATRRREQRLLCCNVTPVIVNCSNFFALNRFGAIRCDLRSNSHKMPPAAAVGPAHVTEGQWERVIPRMAIWVQCDAIEEPEAKRREIQIILFWTIYLSNTEGADRYARVLTATATS</sequence>
<organism evidence="2 3">
    <name type="scientific">Favolaschia claudopus</name>
    <dbReference type="NCBI Taxonomy" id="2862362"/>
    <lineage>
        <taxon>Eukaryota</taxon>
        <taxon>Fungi</taxon>
        <taxon>Dikarya</taxon>
        <taxon>Basidiomycota</taxon>
        <taxon>Agaricomycotina</taxon>
        <taxon>Agaricomycetes</taxon>
        <taxon>Agaricomycetidae</taxon>
        <taxon>Agaricales</taxon>
        <taxon>Marasmiineae</taxon>
        <taxon>Mycenaceae</taxon>
        <taxon>Favolaschia</taxon>
    </lineage>
</organism>
<keyword evidence="3" id="KW-1185">Reference proteome</keyword>
<comment type="caution">
    <text evidence="2">The sequence shown here is derived from an EMBL/GenBank/DDBJ whole genome shotgun (WGS) entry which is preliminary data.</text>
</comment>
<feature type="region of interest" description="Disordered" evidence="1">
    <location>
        <begin position="43"/>
        <end position="86"/>
    </location>
</feature>
<dbReference type="Proteomes" id="UP001362999">
    <property type="component" value="Unassembled WGS sequence"/>
</dbReference>
<proteinExistence type="predicted"/>